<gene>
    <name evidence="4" type="ORF">ACFSCY_08695</name>
</gene>
<evidence type="ECO:0000256" key="2">
    <source>
        <dbReference type="ARBA" id="ARBA00022723"/>
    </source>
</evidence>
<dbReference type="InterPro" id="IPR036663">
    <property type="entry name" value="Fumarylacetoacetase_C_sf"/>
</dbReference>
<evidence type="ECO:0000313" key="5">
    <source>
        <dbReference type="Proteomes" id="UP001597145"/>
    </source>
</evidence>
<dbReference type="Gene3D" id="3.90.850.10">
    <property type="entry name" value="Fumarylacetoacetase-like, C-terminal domain"/>
    <property type="match status" value="1"/>
</dbReference>
<dbReference type="EMBL" id="JBHUCP010000005">
    <property type="protein sequence ID" value="MFD1529519.1"/>
    <property type="molecule type" value="Genomic_DNA"/>
</dbReference>
<evidence type="ECO:0000313" key="4">
    <source>
        <dbReference type="EMBL" id="MFD1529519.1"/>
    </source>
</evidence>
<dbReference type="InterPro" id="IPR051121">
    <property type="entry name" value="FAH"/>
</dbReference>
<dbReference type="PANTHER" id="PTHR42796">
    <property type="entry name" value="FUMARYLACETOACETATE HYDROLASE DOMAIN-CONTAINING PROTEIN 2A-RELATED"/>
    <property type="match status" value="1"/>
</dbReference>
<keyword evidence="4" id="KW-0378">Hydrolase</keyword>
<accession>A0ABW4FGV5</accession>
<comment type="caution">
    <text evidence="4">The sequence shown here is derived from an EMBL/GenBank/DDBJ whole genome shotgun (WGS) entry which is preliminary data.</text>
</comment>
<name>A0ABW4FGV5_9PSEU</name>
<dbReference type="GO" id="GO:0016787">
    <property type="term" value="F:hydrolase activity"/>
    <property type="evidence" value="ECO:0007669"/>
    <property type="project" value="UniProtKB-KW"/>
</dbReference>
<dbReference type="InterPro" id="IPR011234">
    <property type="entry name" value="Fumarylacetoacetase-like_C"/>
</dbReference>
<evidence type="ECO:0000259" key="3">
    <source>
        <dbReference type="Pfam" id="PF01557"/>
    </source>
</evidence>
<evidence type="ECO:0000256" key="1">
    <source>
        <dbReference type="ARBA" id="ARBA00010211"/>
    </source>
</evidence>
<feature type="domain" description="Fumarylacetoacetase-like C-terminal" evidence="3">
    <location>
        <begin position="79"/>
        <end position="280"/>
    </location>
</feature>
<reference evidence="5" key="1">
    <citation type="journal article" date="2019" name="Int. J. Syst. Evol. Microbiol.">
        <title>The Global Catalogue of Microorganisms (GCM) 10K type strain sequencing project: providing services to taxonomists for standard genome sequencing and annotation.</title>
        <authorList>
            <consortium name="The Broad Institute Genomics Platform"/>
            <consortium name="The Broad Institute Genome Sequencing Center for Infectious Disease"/>
            <person name="Wu L."/>
            <person name="Ma J."/>
        </authorList>
    </citation>
    <scope>NUCLEOTIDE SEQUENCE [LARGE SCALE GENOMIC DNA]</scope>
    <source>
        <strain evidence="5">JCM 12165</strain>
    </source>
</reference>
<comment type="similarity">
    <text evidence="1">Belongs to the FAH family.</text>
</comment>
<dbReference type="Proteomes" id="UP001597145">
    <property type="component" value="Unassembled WGS sequence"/>
</dbReference>
<proteinExistence type="inferred from homology"/>
<dbReference type="Pfam" id="PF01557">
    <property type="entry name" value="FAA_hydrolase"/>
    <property type="match status" value="1"/>
</dbReference>
<keyword evidence="5" id="KW-1185">Reference proteome</keyword>
<protein>
    <submittedName>
        <fullName evidence="4">Fumarylacetoacetate hydrolase family protein</fullName>
    </submittedName>
</protein>
<dbReference type="PANTHER" id="PTHR42796:SF4">
    <property type="entry name" value="FUMARYLACETOACETATE HYDROLASE DOMAIN-CONTAINING PROTEIN 2A"/>
    <property type="match status" value="1"/>
</dbReference>
<dbReference type="RefSeq" id="WP_343984224.1">
    <property type="nucleotide sequence ID" value="NZ_BAAAJG010000020.1"/>
</dbReference>
<keyword evidence="2" id="KW-0479">Metal-binding</keyword>
<organism evidence="4 5">
    <name type="scientific">Pseudonocardia aurantiaca</name>
    <dbReference type="NCBI Taxonomy" id="75290"/>
    <lineage>
        <taxon>Bacteria</taxon>
        <taxon>Bacillati</taxon>
        <taxon>Actinomycetota</taxon>
        <taxon>Actinomycetes</taxon>
        <taxon>Pseudonocardiales</taxon>
        <taxon>Pseudonocardiaceae</taxon>
        <taxon>Pseudonocardia</taxon>
    </lineage>
</organism>
<dbReference type="SUPFAM" id="SSF56529">
    <property type="entry name" value="FAH"/>
    <property type="match status" value="1"/>
</dbReference>
<sequence length="282" mass="30184">MRLAGIRIGGTEIPAVIDPRRGVARVADLLPGFNGDLLDVLREDRHNELAERAAAAPDAVFTPRASVEFGPPYRHPRLIWGIGLNYVDHAADLSEQVPEEPASFMKGDHTVIGPGEPIPIPPQSARTTAEAELGLVIGRHCRNVSEADALDHLVGVCAILDQTAEDILERNPRFLTRSKNFPGFFSFGPEIVPLADVLDGAADLSAVEVTTVLNGEAKRSNTVARMRYSPQFLVSFHSAVMPLQAGDIIATGTPGAVHIRPGDVAEARIPRVGVLTNPVVQG</sequence>